<dbReference type="Proteomes" id="UP001153069">
    <property type="component" value="Unassembled WGS sequence"/>
</dbReference>
<keyword evidence="2" id="KW-0472">Membrane</keyword>
<keyword evidence="2" id="KW-0812">Transmembrane</keyword>
<organism evidence="3 4">
    <name type="scientific">Seminavis robusta</name>
    <dbReference type="NCBI Taxonomy" id="568900"/>
    <lineage>
        <taxon>Eukaryota</taxon>
        <taxon>Sar</taxon>
        <taxon>Stramenopiles</taxon>
        <taxon>Ochrophyta</taxon>
        <taxon>Bacillariophyta</taxon>
        <taxon>Bacillariophyceae</taxon>
        <taxon>Bacillariophycidae</taxon>
        <taxon>Naviculales</taxon>
        <taxon>Naviculaceae</taxon>
        <taxon>Seminavis</taxon>
    </lineage>
</organism>
<keyword evidence="2" id="KW-1133">Transmembrane helix</keyword>
<sequence length="310" mass="35202">MRRERDYHDDPLVPVEIGGRPRANQNPLRMLELLMKGFCPTIIQDRVEVHEEPLSSTAPMRSNAMGNKTAMDNTTTTGDDTSAEPTNEPEELVHPEEQLHHPYFEIAERPPSDVIGISKAIWEGFCHHNEKQQSTQHRGFCAVLTEQYCHYHNDEAPPDGEECSLDSSSEDATVDLSPQCHPLVTREFSLEYHYQGDEDPPFLVMGSDHSESDWEDEEEEDMPIAEYYHSHKRRNRALQVLISTLLFVAITFALLQTLDTGHDKNFHFAVQRKEPHTTTSSGLGFAESIRVSKRGEATQTSLVWLVPSAH</sequence>
<dbReference type="AlphaFoldDB" id="A0A9N8EZ06"/>
<evidence type="ECO:0000256" key="1">
    <source>
        <dbReference type="SAM" id="MobiDB-lite"/>
    </source>
</evidence>
<accession>A0A9N8EZ06</accession>
<feature type="compositionally biased region" description="Polar residues" evidence="1">
    <location>
        <begin position="54"/>
        <end position="85"/>
    </location>
</feature>
<comment type="caution">
    <text evidence="3">The sequence shown here is derived from an EMBL/GenBank/DDBJ whole genome shotgun (WGS) entry which is preliminary data.</text>
</comment>
<evidence type="ECO:0000313" key="4">
    <source>
        <dbReference type="Proteomes" id="UP001153069"/>
    </source>
</evidence>
<dbReference type="EMBL" id="CAICTM010002251">
    <property type="protein sequence ID" value="CAB9528549.1"/>
    <property type="molecule type" value="Genomic_DNA"/>
</dbReference>
<feature type="region of interest" description="Disordered" evidence="1">
    <location>
        <begin position="51"/>
        <end position="89"/>
    </location>
</feature>
<feature type="compositionally biased region" description="Basic and acidic residues" evidence="1">
    <location>
        <begin position="1"/>
        <end position="11"/>
    </location>
</feature>
<name>A0A9N8EZ06_9STRA</name>
<reference evidence="3" key="1">
    <citation type="submission" date="2020-06" db="EMBL/GenBank/DDBJ databases">
        <authorList>
            <consortium name="Plant Systems Biology data submission"/>
        </authorList>
    </citation>
    <scope>NUCLEOTIDE SEQUENCE</scope>
    <source>
        <strain evidence="3">D6</strain>
    </source>
</reference>
<feature type="transmembrane region" description="Helical" evidence="2">
    <location>
        <begin position="237"/>
        <end position="255"/>
    </location>
</feature>
<protein>
    <submittedName>
        <fullName evidence="3">Uncharacterized protein</fullName>
    </submittedName>
</protein>
<proteinExistence type="predicted"/>
<gene>
    <name evidence="3" type="ORF">SEMRO_2253_G320890.1</name>
</gene>
<keyword evidence="4" id="KW-1185">Reference proteome</keyword>
<evidence type="ECO:0000313" key="3">
    <source>
        <dbReference type="EMBL" id="CAB9528549.1"/>
    </source>
</evidence>
<feature type="region of interest" description="Disordered" evidence="1">
    <location>
        <begin position="1"/>
        <end position="23"/>
    </location>
</feature>
<evidence type="ECO:0000256" key="2">
    <source>
        <dbReference type="SAM" id="Phobius"/>
    </source>
</evidence>